<dbReference type="PANTHER" id="PTHR30221">
    <property type="entry name" value="SMALL-CONDUCTANCE MECHANOSENSITIVE CHANNEL"/>
    <property type="match status" value="1"/>
</dbReference>
<feature type="transmembrane region" description="Helical" evidence="6">
    <location>
        <begin position="57"/>
        <end position="78"/>
    </location>
</feature>
<evidence type="ECO:0000256" key="5">
    <source>
        <dbReference type="ARBA" id="ARBA00023136"/>
    </source>
</evidence>
<protein>
    <recommendedName>
        <fullName evidence="6">Small-conductance mechanosensitive channel</fullName>
    </recommendedName>
</protein>
<feature type="transmembrane region" description="Helical" evidence="6">
    <location>
        <begin position="28"/>
        <end position="50"/>
    </location>
</feature>
<dbReference type="Proteomes" id="UP000831327">
    <property type="component" value="Chromosome"/>
</dbReference>
<keyword evidence="9" id="KW-1185">Reference proteome</keyword>
<accession>A0ABN6P5M6</accession>
<comment type="subcellular location">
    <subcellularLocation>
        <location evidence="6">Cell inner membrane</location>
        <topology evidence="6">Multi-pass membrane protein</topology>
    </subcellularLocation>
    <subcellularLocation>
        <location evidence="1">Cell membrane</location>
        <topology evidence="1">Multi-pass membrane protein</topology>
    </subcellularLocation>
</comment>
<keyword evidence="3 6" id="KW-0812">Transmembrane</keyword>
<dbReference type="InterPro" id="IPR010920">
    <property type="entry name" value="LSM_dom_sf"/>
</dbReference>
<dbReference type="Pfam" id="PF00027">
    <property type="entry name" value="cNMP_binding"/>
    <property type="match status" value="1"/>
</dbReference>
<evidence type="ECO:0000256" key="4">
    <source>
        <dbReference type="ARBA" id="ARBA00022989"/>
    </source>
</evidence>
<evidence type="ECO:0000256" key="6">
    <source>
        <dbReference type="RuleBase" id="RU369025"/>
    </source>
</evidence>
<keyword evidence="6" id="KW-0407">Ion channel</keyword>
<dbReference type="InterPro" id="IPR045275">
    <property type="entry name" value="MscS_archaea/bacteria_type"/>
</dbReference>
<sequence length="445" mass="47179">MPPFALACAMLVPHVLLPADGAWATLRLAAGTGFWLCVAWTAARLAALLLAHHPKLLSDLIGAALFLAAAVVVTQLVFELPATGLIATSSVLIAVLGFALRNTLGDIFSGIALGMESPYAIGDWIEATEGCAGRVTGISWRSTRLVTRDGVAVVVPNSLIAGHRIAVYGSGAAGRYRAQVMVPVDATVPAARARRLLLGAAMEAGRAQPDFDPDVVLVDVAQGQAMYAVRFHVPDYGAEMRWRDAVAGAAQAALQRAGMEFARPGREVGPGRTWQPPAPASPELLLGSIDLFRPFTAEEREGLARAMAEVVLAPRDVVMRRGEQGDSLFLLAEGVLEVRIPDVNGTEVPVDRLHPGAVFGEMSLLTGQPRSATILAVTDALAFRLTREDIDPVLRARPALLEGLTAIMAARQARNRAPPGSTRAVPAAPTREDILARLKSFFAIR</sequence>
<dbReference type="InterPro" id="IPR011066">
    <property type="entry name" value="MscS_channel_C_sf"/>
</dbReference>
<dbReference type="InterPro" id="IPR006685">
    <property type="entry name" value="MscS_channel_2nd"/>
</dbReference>
<dbReference type="SUPFAM" id="SSF51206">
    <property type="entry name" value="cAMP-binding domain-like"/>
    <property type="match status" value="1"/>
</dbReference>
<comment type="caution">
    <text evidence="6">Lacks conserved residue(s) required for the propagation of feature annotation.</text>
</comment>
<feature type="domain" description="Cyclic nucleotide-binding" evidence="7">
    <location>
        <begin position="291"/>
        <end position="394"/>
    </location>
</feature>
<dbReference type="PROSITE" id="PS00889">
    <property type="entry name" value="CNMP_BINDING_2"/>
    <property type="match status" value="1"/>
</dbReference>
<dbReference type="SMART" id="SM00100">
    <property type="entry name" value="cNMP"/>
    <property type="match status" value="1"/>
</dbReference>
<keyword evidence="6" id="KW-0813">Transport</keyword>
<dbReference type="InterPro" id="IPR000595">
    <property type="entry name" value="cNMP-bd_dom"/>
</dbReference>
<dbReference type="InterPro" id="IPR018490">
    <property type="entry name" value="cNMP-bd_dom_sf"/>
</dbReference>
<evidence type="ECO:0000256" key="2">
    <source>
        <dbReference type="ARBA" id="ARBA00022475"/>
    </source>
</evidence>
<evidence type="ECO:0000313" key="8">
    <source>
        <dbReference type="EMBL" id="BDG73972.1"/>
    </source>
</evidence>
<evidence type="ECO:0000259" key="7">
    <source>
        <dbReference type="PROSITE" id="PS50042"/>
    </source>
</evidence>
<dbReference type="CDD" id="cd00038">
    <property type="entry name" value="CAP_ED"/>
    <property type="match status" value="1"/>
</dbReference>
<keyword evidence="6" id="KW-0406">Ion transport</keyword>
<dbReference type="EMBL" id="AP025637">
    <property type="protein sequence ID" value="BDG73972.1"/>
    <property type="molecule type" value="Genomic_DNA"/>
</dbReference>
<keyword evidence="4 6" id="KW-1133">Transmembrane helix</keyword>
<dbReference type="SUPFAM" id="SSF50182">
    <property type="entry name" value="Sm-like ribonucleoproteins"/>
    <property type="match status" value="1"/>
</dbReference>
<evidence type="ECO:0000313" key="9">
    <source>
        <dbReference type="Proteomes" id="UP000831327"/>
    </source>
</evidence>
<dbReference type="InterPro" id="IPR014710">
    <property type="entry name" value="RmlC-like_jellyroll"/>
</dbReference>
<dbReference type="Gene3D" id="2.30.30.60">
    <property type="match status" value="1"/>
</dbReference>
<organism evidence="8 9">
    <name type="scientific">Roseomonas fluvialis</name>
    <dbReference type="NCBI Taxonomy" id="1750527"/>
    <lineage>
        <taxon>Bacteria</taxon>
        <taxon>Pseudomonadati</taxon>
        <taxon>Pseudomonadota</taxon>
        <taxon>Alphaproteobacteria</taxon>
        <taxon>Acetobacterales</taxon>
        <taxon>Roseomonadaceae</taxon>
        <taxon>Roseomonas</taxon>
    </lineage>
</organism>
<name>A0ABN6P5M6_9PROT</name>
<comment type="function">
    <text evidence="6">Mechanosensitive channel that participates in the regulation of osmotic pressure changes within the cell, opening in response to stretch forces in the membrane lipid bilayer, without the need for other proteins. Contributes to normal resistance to hypoosmotic shock. Forms an ion channel of 1.0 nanosiemens conductance with a slight preference for anions.</text>
</comment>
<dbReference type="InterPro" id="IPR023408">
    <property type="entry name" value="MscS_beta-dom_sf"/>
</dbReference>
<keyword evidence="6" id="KW-0997">Cell inner membrane</keyword>
<dbReference type="InterPro" id="IPR018488">
    <property type="entry name" value="cNMP-bd_CS"/>
</dbReference>
<evidence type="ECO:0000256" key="3">
    <source>
        <dbReference type="ARBA" id="ARBA00022692"/>
    </source>
</evidence>
<keyword evidence="2" id="KW-1003">Cell membrane</keyword>
<comment type="similarity">
    <text evidence="6">Belongs to the MscS (TC 1.A.23) family.</text>
</comment>
<dbReference type="PROSITE" id="PS50042">
    <property type="entry name" value="CNMP_BINDING_3"/>
    <property type="match status" value="1"/>
</dbReference>
<gene>
    <name evidence="8" type="ORF">Rmf_39010</name>
</gene>
<dbReference type="Pfam" id="PF00924">
    <property type="entry name" value="MS_channel_2nd"/>
    <property type="match status" value="1"/>
</dbReference>
<dbReference type="PANTHER" id="PTHR30221:SF20">
    <property type="entry name" value="SMALL-CONDUCTANCE MECHANOSENSITIVE CHANNEL"/>
    <property type="match status" value="1"/>
</dbReference>
<dbReference type="SUPFAM" id="SSF82689">
    <property type="entry name" value="Mechanosensitive channel protein MscS (YggB), C-terminal domain"/>
    <property type="match status" value="1"/>
</dbReference>
<comment type="subunit">
    <text evidence="6">Homoheptamer.</text>
</comment>
<evidence type="ECO:0000256" key="1">
    <source>
        <dbReference type="ARBA" id="ARBA00004651"/>
    </source>
</evidence>
<reference evidence="8 9" key="1">
    <citation type="journal article" date="2016" name="Microbes Environ.">
        <title>Phylogenetically diverse aerobic anoxygenic phototrophic bacteria isolated from epilithic biofilms in Tama river, Japan.</title>
        <authorList>
            <person name="Hirose S."/>
            <person name="Matsuura K."/>
            <person name="Haruta S."/>
        </authorList>
    </citation>
    <scope>NUCLEOTIDE SEQUENCE [LARGE SCALE GENOMIC DNA]</scope>
    <source>
        <strain evidence="8 9">S08</strain>
    </source>
</reference>
<proteinExistence type="inferred from homology"/>
<dbReference type="RefSeq" id="WP_244408183.1">
    <property type="nucleotide sequence ID" value="NZ_AP025637.1"/>
</dbReference>
<dbReference type="Gene3D" id="2.60.120.10">
    <property type="entry name" value="Jelly Rolls"/>
    <property type="match status" value="1"/>
</dbReference>
<keyword evidence="5 6" id="KW-0472">Membrane</keyword>